<sequence length="450" mass="49035">MTDLHNKLCEQLNIAGLAPIPLPTLSNIQTLPSWFAVTDLICSTMSLAWGALHRYAKVDQVGQLDVRLANLWFDFTVQPQGWQIASAWDNIAGDYLAKDGWIRLHTNAPHHKAVALNVLGCADDKDSVQAMVGAHNAKDIETAVVEQGGCAAAMHSIEQWRSHPVGSQLQYEPQLHWQLSETDQAQPSQPNPTSPLAGIKVLDLTRILAGPVATRFLAAFGADVLRIDPKDWHEPSIEQEVTLGKRCARLDLHNSTDRAIFEQLIAQADVLVHGYRSDALEHLGYASASLSALNPLLINVSLNAYGWNNEWSTRRGFDSLVQMSSGIADYGMTQSGSDRPKPLPVQALDHATGYLMATAVIQALELKRDAGLVSQVKTSLAAVAELLISNPLSDASIAMESRQDSDFSTTLEHTSWGQAKRVKVPFSGSVIQPHWPTGAVTLGSSNAQWR</sequence>
<gene>
    <name evidence="1" type="ORF">CHH28_09000</name>
</gene>
<dbReference type="InterPro" id="IPR023606">
    <property type="entry name" value="CoA-Trfase_III_dom_1_sf"/>
</dbReference>
<dbReference type="InterPro" id="IPR003673">
    <property type="entry name" value="CoA-Trfase_fam_III"/>
</dbReference>
<accession>A0A222FIJ2</accession>
<dbReference type="RefSeq" id="WP_094059994.1">
    <property type="nucleotide sequence ID" value="NZ_CP022530.1"/>
</dbReference>
<evidence type="ECO:0000313" key="1">
    <source>
        <dbReference type="EMBL" id="ASP38808.1"/>
    </source>
</evidence>
<keyword evidence="1" id="KW-0808">Transferase</keyword>
<dbReference type="PANTHER" id="PTHR48228:SF4">
    <property type="entry name" value="BLR3030 PROTEIN"/>
    <property type="match status" value="1"/>
</dbReference>
<dbReference type="OrthoDB" id="9058532at2"/>
<proteinExistence type="predicted"/>
<evidence type="ECO:0000313" key="2">
    <source>
        <dbReference type="Proteomes" id="UP000202440"/>
    </source>
</evidence>
<dbReference type="EMBL" id="CP022530">
    <property type="protein sequence ID" value="ASP38808.1"/>
    <property type="molecule type" value="Genomic_DNA"/>
</dbReference>
<reference evidence="1 2" key="1">
    <citation type="submission" date="2017-07" db="EMBL/GenBank/DDBJ databases">
        <title>Annotated genome sequence of Bacterioplanes sanyensis isolated from Red Sea.</title>
        <authorList>
            <person name="Rehman Z.U."/>
        </authorList>
    </citation>
    <scope>NUCLEOTIDE SEQUENCE [LARGE SCALE GENOMIC DNA]</scope>
    <source>
        <strain evidence="1 2">NV9</strain>
    </source>
</reference>
<dbReference type="KEGG" id="bsan:CHH28_09000"/>
<dbReference type="GO" id="GO:0016740">
    <property type="term" value="F:transferase activity"/>
    <property type="evidence" value="ECO:0007669"/>
    <property type="project" value="UniProtKB-KW"/>
</dbReference>
<name>A0A222FIJ2_9GAMM</name>
<organism evidence="1 2">
    <name type="scientific">Bacterioplanes sanyensis</name>
    <dbReference type="NCBI Taxonomy" id="1249553"/>
    <lineage>
        <taxon>Bacteria</taxon>
        <taxon>Pseudomonadati</taxon>
        <taxon>Pseudomonadota</taxon>
        <taxon>Gammaproteobacteria</taxon>
        <taxon>Oceanospirillales</taxon>
        <taxon>Oceanospirillaceae</taxon>
        <taxon>Bacterioplanes</taxon>
    </lineage>
</organism>
<dbReference type="Proteomes" id="UP000202440">
    <property type="component" value="Chromosome"/>
</dbReference>
<protein>
    <submittedName>
        <fullName evidence="1">Acyl-CoA transferase</fullName>
    </submittedName>
</protein>
<dbReference type="AlphaFoldDB" id="A0A222FIJ2"/>
<dbReference type="InterPro" id="IPR050509">
    <property type="entry name" value="CoA-transferase_III"/>
</dbReference>
<dbReference type="Gene3D" id="3.40.50.10540">
    <property type="entry name" value="Crotonobetainyl-coa:carnitine coa-transferase, domain 1"/>
    <property type="match status" value="1"/>
</dbReference>
<keyword evidence="2" id="KW-1185">Reference proteome</keyword>
<dbReference type="SUPFAM" id="SSF89796">
    <property type="entry name" value="CoA-transferase family III (CaiB/BaiF)"/>
    <property type="match status" value="2"/>
</dbReference>
<dbReference type="Pfam" id="PF02515">
    <property type="entry name" value="CoA_transf_3"/>
    <property type="match status" value="1"/>
</dbReference>
<dbReference type="PANTHER" id="PTHR48228">
    <property type="entry name" value="SUCCINYL-COA--D-CITRAMALATE COA-TRANSFERASE"/>
    <property type="match status" value="1"/>
</dbReference>